<comment type="caution">
    <text evidence="1">The sequence shown here is derived from an EMBL/GenBank/DDBJ whole genome shotgun (WGS) entry which is preliminary data.</text>
</comment>
<dbReference type="STRING" id="546266.NEIMUCOT_04930"/>
<evidence type="ECO:0000313" key="2">
    <source>
        <dbReference type="Proteomes" id="UP000003344"/>
    </source>
</evidence>
<reference evidence="1 2" key="1">
    <citation type="submission" date="2009-10" db="EMBL/GenBank/DDBJ databases">
        <authorList>
            <person name="Weinstock G."/>
            <person name="Sodergren E."/>
            <person name="Clifton S."/>
            <person name="Fulton L."/>
            <person name="Fulton B."/>
            <person name="Courtney L."/>
            <person name="Fronick C."/>
            <person name="Harrison M."/>
            <person name="Strong C."/>
            <person name="Farmer C."/>
            <person name="Delahaunty K."/>
            <person name="Markovic C."/>
            <person name="Hall O."/>
            <person name="Minx P."/>
            <person name="Tomlinson C."/>
            <person name="Mitreva M."/>
            <person name="Nelson J."/>
            <person name="Hou S."/>
            <person name="Wollam A."/>
            <person name="Pepin K.H."/>
            <person name="Johnson M."/>
            <person name="Bhonagiri V."/>
            <person name="Nash W.E."/>
            <person name="Warren W."/>
            <person name="Chinwalla A."/>
            <person name="Mardis E.R."/>
            <person name="Wilson R.K."/>
        </authorList>
    </citation>
    <scope>NUCLEOTIDE SEQUENCE [LARGE SCALE GENOMIC DNA]</scope>
    <source>
        <strain evidence="2">ATCC 25996 / DSM 4631 / NCTC 10774 / M26</strain>
    </source>
</reference>
<accession>D2ZWD7</accession>
<protein>
    <submittedName>
        <fullName evidence="1">Uncharacterized protein</fullName>
    </submittedName>
</protein>
<proteinExistence type="predicted"/>
<sequence>MIQRSSENIGRETFGFYSGLTLNQDKARQRRTGLNLIHYIKLTTRMTQV</sequence>
<dbReference type="EMBL" id="ACDX02000007">
    <property type="protein sequence ID" value="EFC88551.1"/>
    <property type="molecule type" value="Genomic_DNA"/>
</dbReference>
<dbReference type="AlphaFoldDB" id="D2ZWD7"/>
<dbReference type="Proteomes" id="UP000003344">
    <property type="component" value="Unassembled WGS sequence"/>
</dbReference>
<evidence type="ECO:0000313" key="1">
    <source>
        <dbReference type="EMBL" id="EFC88551.1"/>
    </source>
</evidence>
<name>D2ZWD7_NEIM2</name>
<organism evidence="1 2">
    <name type="scientific">Neisseria mucosa (strain ATCC 25996 / DSM 4631 / NCTC 10774 / M26)</name>
    <dbReference type="NCBI Taxonomy" id="546266"/>
    <lineage>
        <taxon>Bacteria</taxon>
        <taxon>Pseudomonadati</taxon>
        <taxon>Pseudomonadota</taxon>
        <taxon>Betaproteobacteria</taxon>
        <taxon>Neisseriales</taxon>
        <taxon>Neisseriaceae</taxon>
        <taxon>Neisseria</taxon>
    </lineage>
</organism>
<gene>
    <name evidence="1" type="ORF">NEIMUCOT_04930</name>
</gene>